<feature type="compositionally biased region" description="Polar residues" evidence="1">
    <location>
        <begin position="190"/>
        <end position="199"/>
    </location>
</feature>
<keyword evidence="3" id="KW-1185">Reference proteome</keyword>
<proteinExistence type="predicted"/>
<evidence type="ECO:0000313" key="2">
    <source>
        <dbReference type="EMBL" id="ANJ86758.1"/>
    </source>
</evidence>
<evidence type="ECO:0000313" key="3">
    <source>
        <dbReference type="Proteomes" id="UP000035050"/>
    </source>
</evidence>
<name>A0A192B0W2_9BURK</name>
<dbReference type="PANTHER" id="PTHR35001:SF5">
    <property type="entry name" value="PROTEIN CBG01852"/>
    <property type="match status" value="1"/>
</dbReference>
<feature type="compositionally biased region" description="Polar residues" evidence="1">
    <location>
        <begin position="209"/>
        <end position="218"/>
    </location>
</feature>
<dbReference type="KEGG" id="pox:MB84_31385"/>
<evidence type="ECO:0000256" key="1">
    <source>
        <dbReference type="SAM" id="MobiDB-lite"/>
    </source>
</evidence>
<organism evidence="2 3">
    <name type="scientific">Pandoraea oxalativorans</name>
    <dbReference type="NCBI Taxonomy" id="573737"/>
    <lineage>
        <taxon>Bacteria</taxon>
        <taxon>Pseudomonadati</taxon>
        <taxon>Pseudomonadota</taxon>
        <taxon>Betaproteobacteria</taxon>
        <taxon>Burkholderiales</taxon>
        <taxon>Burkholderiaceae</taxon>
        <taxon>Pandoraea</taxon>
    </lineage>
</organism>
<feature type="region of interest" description="Disordered" evidence="1">
    <location>
        <begin position="190"/>
        <end position="265"/>
    </location>
</feature>
<protein>
    <submittedName>
        <fullName evidence="2">Uncharacterized protein</fullName>
    </submittedName>
</protein>
<sequence>MRLGPLNRAMYTYAFPTFASTFDQRFEALTCRDFESIRACQGLTEFVSRARAYVATWGNEGFGDDVLRFLTGRQVTLPNGLAPPDPEISVDVNNILERLLHIDRPTESGTREIHETTTDQLRALAARLPDAAELAARATTWGVPKMVVREKGVPKTLDVEQSVAKTSDIEKSVPTTSDIEQRVPKTLDVQTRVPTTSDIEQSDPKTSDIEQSVPTTSDIEQRVPKTWDVQTGVPTTSDSEQSVAKTSDVEQSVAKTSDVEQSDPKTLDIEQSVAKTSDIEQSVPKTSDIKQSVRKTSVIQKSVRKKFDVWEDDLSQWIIPSRVVPSSFEARFDALALEDIASLVDCKALQKFLPSALSYLAKWGKGGHSADVIWFLTGDTETLPNGLVPPDPAIPVDVKNILERLLHVAPLIKSRTLHVPEKNIDQLRALAARVREPSQRPTLDTEAFGTWRHDGGPTSDTSAFQQRLEGLSREQWTKLNECEGLWEFVARAKQFLSTPRYRHHSEAVAHYLMGKVNTLPDALPAPDPAIPKDVKKLLKTLLRTHAYGVFFWKIESTQKIYQKLDALTVFRFTDELNEGRASVRT</sequence>
<dbReference type="AlphaFoldDB" id="A0A192B0W2"/>
<dbReference type="EMBL" id="CP011518">
    <property type="protein sequence ID" value="ANJ86758.1"/>
    <property type="molecule type" value="Genomic_DNA"/>
</dbReference>
<dbReference type="PANTHER" id="PTHR35001">
    <property type="entry name" value="COLLAGEN IV NC1 DOMAIN-CONTAINING PROTEIN"/>
    <property type="match status" value="1"/>
</dbReference>
<dbReference type="Proteomes" id="UP000035050">
    <property type="component" value="Plasmid pPO70-1"/>
</dbReference>
<reference evidence="2" key="1">
    <citation type="submission" date="2016-06" db="EMBL/GenBank/DDBJ databases">
        <title>Pandoraea oxalativorans DSM 23570 Genome Sequencing.</title>
        <authorList>
            <person name="Ee R."/>
            <person name="Lim Y.-L."/>
            <person name="Yong D."/>
            <person name="Yin W.-F."/>
            <person name="Chan K.-G."/>
        </authorList>
    </citation>
    <scope>NUCLEOTIDE SEQUENCE</scope>
    <source>
        <strain evidence="2">DSM 23570</strain>
        <plasmid evidence="2">pPO70-1</plasmid>
    </source>
</reference>
<geneLocation type="plasmid" evidence="2 3">
    <name>pPO70-1</name>
</geneLocation>
<gene>
    <name evidence="2" type="ORF">MB84_31385</name>
</gene>
<keyword evidence="2" id="KW-0614">Plasmid</keyword>
<feature type="compositionally biased region" description="Polar residues" evidence="1">
    <location>
        <begin position="228"/>
        <end position="255"/>
    </location>
</feature>
<accession>A0A192B0W2</accession>